<organism evidence="2 3">
    <name type="scientific">Cronartium quercuum f. sp. fusiforme G11</name>
    <dbReference type="NCBI Taxonomy" id="708437"/>
    <lineage>
        <taxon>Eukaryota</taxon>
        <taxon>Fungi</taxon>
        <taxon>Dikarya</taxon>
        <taxon>Basidiomycota</taxon>
        <taxon>Pucciniomycotina</taxon>
        <taxon>Pucciniomycetes</taxon>
        <taxon>Pucciniales</taxon>
        <taxon>Coleosporiaceae</taxon>
        <taxon>Cronartium</taxon>
    </lineage>
</organism>
<proteinExistence type="predicted"/>
<comment type="caution">
    <text evidence="2">The sequence shown here is derived from an EMBL/GenBank/DDBJ whole genome shotgun (WGS) entry which is preliminary data.</text>
</comment>
<reference evidence="2" key="1">
    <citation type="submission" date="2013-11" db="EMBL/GenBank/DDBJ databases">
        <title>Genome sequence of the fusiform rust pathogen reveals effectors for host alternation and coevolution with pine.</title>
        <authorList>
            <consortium name="DOE Joint Genome Institute"/>
            <person name="Smith K."/>
            <person name="Pendleton A."/>
            <person name="Kubisiak T."/>
            <person name="Anderson C."/>
            <person name="Salamov A."/>
            <person name="Aerts A."/>
            <person name="Riley R."/>
            <person name="Clum A."/>
            <person name="Lindquist E."/>
            <person name="Ence D."/>
            <person name="Campbell M."/>
            <person name="Kronenberg Z."/>
            <person name="Feau N."/>
            <person name="Dhillon B."/>
            <person name="Hamelin R."/>
            <person name="Burleigh J."/>
            <person name="Smith J."/>
            <person name="Yandell M."/>
            <person name="Nelson C."/>
            <person name="Grigoriev I."/>
            <person name="Davis J."/>
        </authorList>
    </citation>
    <scope>NUCLEOTIDE SEQUENCE</scope>
    <source>
        <strain evidence="2">G11</strain>
    </source>
</reference>
<protein>
    <submittedName>
        <fullName evidence="2">Uncharacterized protein</fullName>
    </submittedName>
</protein>
<keyword evidence="1" id="KW-0732">Signal</keyword>
<accession>A0A9P6NL38</accession>
<dbReference type="EMBL" id="MU167267">
    <property type="protein sequence ID" value="KAG0146013.1"/>
    <property type="molecule type" value="Genomic_DNA"/>
</dbReference>
<name>A0A9P6NL38_9BASI</name>
<dbReference type="AlphaFoldDB" id="A0A9P6NL38"/>
<evidence type="ECO:0000313" key="2">
    <source>
        <dbReference type="EMBL" id="KAG0146013.1"/>
    </source>
</evidence>
<sequence length="180" mass="20132">MNLLCFSLLFIIPQGLFLIAEEHWLNKLERRHAPLTIRSDGGNSSAQQSLKPPAYCRTDKTSWAALEVRQAAANIRSRRVPGVQCHSAVAVLKHKDKPSPPEQGMSSEFLRQLVTQTLADHCGVNFTGTEAPHLTYPGNHQDSDNKFIKDKTWLVRLSFGAVVLPEIAKECKTLDKNFLN</sequence>
<evidence type="ECO:0000313" key="3">
    <source>
        <dbReference type="Proteomes" id="UP000886653"/>
    </source>
</evidence>
<keyword evidence="3" id="KW-1185">Reference proteome</keyword>
<dbReference type="Proteomes" id="UP000886653">
    <property type="component" value="Unassembled WGS sequence"/>
</dbReference>
<gene>
    <name evidence="2" type="ORF">CROQUDRAFT_133389</name>
</gene>
<feature type="signal peptide" evidence="1">
    <location>
        <begin position="1"/>
        <end position="17"/>
    </location>
</feature>
<evidence type="ECO:0000256" key="1">
    <source>
        <dbReference type="SAM" id="SignalP"/>
    </source>
</evidence>
<feature type="chain" id="PRO_5040384518" evidence="1">
    <location>
        <begin position="18"/>
        <end position="180"/>
    </location>
</feature>